<sequence length="582" mass="64511">MTLPVRLSLQSSPHKESVPREREGSAIQGDVQYRPTKEISFELEQHVQIFLEEGLLTQAFDLLLSIVGNSVSALAPLHPVTIPPRSQIAVAATLAVHPTITSRTDSREKQNQANAALRLLRLINTLVGPVNADFASAFSFRKFDFRFTRRSPHRSIGEEGDAGGESDSVDGENEINTPYAHSQSLWTRAEDFWQLVGWAFNCACRPGVHAARWDHYQLLLEFLVDVLEEDWHIRNAAENSSADESLLWQYIELSTGGHARARRILRAIFADGSQRSLNEFREIFPNELKKPEKEHGKIKKREVDVNIYEDVFGDYEAEDDLDMFEDDEDDAASAGTGASGWPRNRLRVRSRTPSSTRVTPKSSAGSLHSAYATDGENSPASRLGGPSCLALRLRLLRLLTYVASHPTLMSTSPTTFPDLDELNILFVEFIRPLSLPVFAQIVLPTPSNPLGPTSLADLCEALLQRLLESSAPSIRSHVLLSKSKLEQEYLPFAAAKDSVDANARVSVLLESLTRCLAQIGNLQRTRSLARAAAIGVKKRLCCVAENKGDGKKRQGDDDLAREWLLESGERLTRVIEKSGAGE</sequence>
<dbReference type="RefSeq" id="XP_018690518.1">
    <property type="nucleotide sequence ID" value="XM_018839397.1"/>
</dbReference>
<protein>
    <submittedName>
        <fullName evidence="2">Uncharacterized protein</fullName>
    </submittedName>
</protein>
<accession>A0A178ZCE2</accession>
<gene>
    <name evidence="2" type="ORF">AYL99_07888</name>
</gene>
<proteinExistence type="predicted"/>
<name>A0A178ZCE2_9EURO</name>
<dbReference type="OrthoDB" id="5411773at2759"/>
<evidence type="ECO:0000256" key="1">
    <source>
        <dbReference type="SAM" id="MobiDB-lite"/>
    </source>
</evidence>
<feature type="region of interest" description="Disordered" evidence="1">
    <location>
        <begin position="327"/>
        <end position="383"/>
    </location>
</feature>
<evidence type="ECO:0000313" key="3">
    <source>
        <dbReference type="Proteomes" id="UP000078343"/>
    </source>
</evidence>
<evidence type="ECO:0000313" key="2">
    <source>
        <dbReference type="EMBL" id="OAP57151.1"/>
    </source>
</evidence>
<feature type="region of interest" description="Disordered" evidence="1">
    <location>
        <begin position="154"/>
        <end position="174"/>
    </location>
</feature>
<feature type="compositionally biased region" description="Low complexity" evidence="1">
    <location>
        <begin position="351"/>
        <end position="363"/>
    </location>
</feature>
<organism evidence="2 3">
    <name type="scientific">Fonsecaea erecta</name>
    <dbReference type="NCBI Taxonomy" id="1367422"/>
    <lineage>
        <taxon>Eukaryota</taxon>
        <taxon>Fungi</taxon>
        <taxon>Dikarya</taxon>
        <taxon>Ascomycota</taxon>
        <taxon>Pezizomycotina</taxon>
        <taxon>Eurotiomycetes</taxon>
        <taxon>Chaetothyriomycetidae</taxon>
        <taxon>Chaetothyriales</taxon>
        <taxon>Herpotrichiellaceae</taxon>
        <taxon>Fonsecaea</taxon>
    </lineage>
</organism>
<reference evidence="2 3" key="1">
    <citation type="submission" date="2016-04" db="EMBL/GenBank/DDBJ databases">
        <title>Draft genome of Fonsecaea erecta CBS 125763.</title>
        <authorList>
            <person name="Weiss V.A."/>
            <person name="Vicente V.A."/>
            <person name="Raittz R.T."/>
            <person name="Moreno L.F."/>
            <person name="De Souza E.M."/>
            <person name="Pedrosa F.O."/>
            <person name="Steffens M.B."/>
            <person name="Faoro H."/>
            <person name="Tadra-Sfeir M.Z."/>
            <person name="Najafzadeh M.J."/>
            <person name="Felipe M.S."/>
            <person name="Teixeira M."/>
            <person name="Sun J."/>
            <person name="Xi L."/>
            <person name="Gomes R."/>
            <person name="De Azevedo C.M."/>
            <person name="Salgado C.G."/>
            <person name="Da Silva M.B."/>
            <person name="Nascimento M.F."/>
            <person name="Queiroz-Telles F."/>
            <person name="Attili D.S."/>
            <person name="Gorbushina A."/>
        </authorList>
    </citation>
    <scope>NUCLEOTIDE SEQUENCE [LARGE SCALE GENOMIC DNA]</scope>
    <source>
        <strain evidence="2 3">CBS 125763</strain>
    </source>
</reference>
<feature type="region of interest" description="Disordered" evidence="1">
    <location>
        <begin position="1"/>
        <end position="28"/>
    </location>
</feature>
<dbReference type="STRING" id="1367422.A0A178ZCE2"/>
<comment type="caution">
    <text evidence="2">The sequence shown here is derived from an EMBL/GenBank/DDBJ whole genome shotgun (WGS) entry which is preliminary data.</text>
</comment>
<dbReference type="AlphaFoldDB" id="A0A178ZCE2"/>
<dbReference type="GeneID" id="30012056"/>
<dbReference type="Proteomes" id="UP000078343">
    <property type="component" value="Unassembled WGS sequence"/>
</dbReference>
<feature type="compositionally biased region" description="Acidic residues" evidence="1">
    <location>
        <begin position="158"/>
        <end position="173"/>
    </location>
</feature>
<keyword evidence="3" id="KW-1185">Reference proteome</keyword>
<dbReference type="EMBL" id="LVYI01000007">
    <property type="protein sequence ID" value="OAP57151.1"/>
    <property type="molecule type" value="Genomic_DNA"/>
</dbReference>
<feature type="compositionally biased region" description="Basic and acidic residues" evidence="1">
    <location>
        <begin position="13"/>
        <end position="24"/>
    </location>
</feature>